<keyword evidence="2" id="KW-1185">Reference proteome</keyword>
<dbReference type="Gene3D" id="3.80.10.10">
    <property type="entry name" value="Ribonuclease Inhibitor"/>
    <property type="match status" value="1"/>
</dbReference>
<accession>A0ABW5ZA96</accession>
<evidence type="ECO:0000313" key="2">
    <source>
        <dbReference type="Proteomes" id="UP001597549"/>
    </source>
</evidence>
<proteinExistence type="predicted"/>
<dbReference type="SUPFAM" id="SSF52058">
    <property type="entry name" value="L domain-like"/>
    <property type="match status" value="1"/>
</dbReference>
<protein>
    <recommendedName>
        <fullName evidence="3">Leucine-rich repeat domain-containing protein</fullName>
    </recommendedName>
</protein>
<dbReference type="InterPro" id="IPR032675">
    <property type="entry name" value="LRR_dom_sf"/>
</dbReference>
<dbReference type="RefSeq" id="WP_379807511.1">
    <property type="nucleotide sequence ID" value="NZ_JBHUOL010000018.1"/>
</dbReference>
<evidence type="ECO:0000313" key="1">
    <source>
        <dbReference type="EMBL" id="MFD2909215.1"/>
    </source>
</evidence>
<dbReference type="Proteomes" id="UP001597549">
    <property type="component" value="Unassembled WGS sequence"/>
</dbReference>
<organism evidence="1 2">
    <name type="scientific">Flavobacterium ardleyense</name>
    <dbReference type="NCBI Taxonomy" id="2038737"/>
    <lineage>
        <taxon>Bacteria</taxon>
        <taxon>Pseudomonadati</taxon>
        <taxon>Bacteroidota</taxon>
        <taxon>Flavobacteriia</taxon>
        <taxon>Flavobacteriales</taxon>
        <taxon>Flavobacteriaceae</taxon>
        <taxon>Flavobacterium</taxon>
    </lineage>
</organism>
<evidence type="ECO:0008006" key="3">
    <source>
        <dbReference type="Google" id="ProtNLM"/>
    </source>
</evidence>
<name>A0ABW5ZA96_9FLAO</name>
<comment type="caution">
    <text evidence="1">The sequence shown here is derived from an EMBL/GenBank/DDBJ whole genome shotgun (WGS) entry which is preliminary data.</text>
</comment>
<gene>
    <name evidence="1" type="ORF">ACFSX9_10800</name>
</gene>
<reference evidence="2" key="1">
    <citation type="journal article" date="2019" name="Int. J. Syst. Evol. Microbiol.">
        <title>The Global Catalogue of Microorganisms (GCM) 10K type strain sequencing project: providing services to taxonomists for standard genome sequencing and annotation.</title>
        <authorList>
            <consortium name="The Broad Institute Genomics Platform"/>
            <consortium name="The Broad Institute Genome Sequencing Center for Infectious Disease"/>
            <person name="Wu L."/>
            <person name="Ma J."/>
        </authorList>
    </citation>
    <scope>NUCLEOTIDE SEQUENCE [LARGE SCALE GENOMIC DNA]</scope>
    <source>
        <strain evidence="2">KCTC 52644</strain>
    </source>
</reference>
<dbReference type="EMBL" id="JBHUOL010000018">
    <property type="protein sequence ID" value="MFD2909215.1"/>
    <property type="molecule type" value="Genomic_DNA"/>
</dbReference>
<sequence>MKTLYSKLKANFLKSRTNKWSFSFVEEEREENGVVYKEFNNFPPKELYSKIEAITFLVYDDDLEKVKSKPDFLTELRNLEVLDIPIDWLCHLEFPINIKALSLIDSIHTQTKYEWCNGLILKDLKYLGIPEQINPFNIDFNNVPSLEWISLDLKAEKKAEKLNDLSKIKTLRHLILSQAKNFDVFTPFLAHNIESIELFSCKGNKFPIQNIQLLQDLKYIKINNISVAFDCSWLLKLPNLIELEILNVKNVVNVKELLKIKTLKSISILNCNDPFENKEEFKSKNFQLLKIDYA</sequence>